<dbReference type="PROSITE" id="PS50089">
    <property type="entry name" value="ZF_RING_2"/>
    <property type="match status" value="1"/>
</dbReference>
<keyword evidence="10" id="KW-1185">Reference proteome</keyword>
<evidence type="ECO:0000259" key="8">
    <source>
        <dbReference type="PROSITE" id="PS50089"/>
    </source>
</evidence>
<keyword evidence="2 5" id="KW-0863">Zinc-finger</keyword>
<dbReference type="PANTHER" id="PTHR13063:SF10">
    <property type="entry name" value="NITRIC OXIDE SYNTHASE-INTERACTING PROTEIN"/>
    <property type="match status" value="1"/>
</dbReference>
<evidence type="ECO:0000256" key="6">
    <source>
        <dbReference type="SAM" id="Coils"/>
    </source>
</evidence>
<comment type="subcellular location">
    <subcellularLocation>
        <location evidence="4">Nucleus</location>
    </subcellularLocation>
</comment>
<proteinExistence type="inferred from homology"/>
<dbReference type="SMART" id="SM00184">
    <property type="entry name" value="RING"/>
    <property type="match status" value="2"/>
</dbReference>
<evidence type="ECO:0000256" key="7">
    <source>
        <dbReference type="SAM" id="MobiDB-lite"/>
    </source>
</evidence>
<dbReference type="InterPro" id="IPR001841">
    <property type="entry name" value="Znf_RING"/>
</dbReference>
<keyword evidence="3" id="KW-0862">Zinc</keyword>
<feature type="domain" description="RING-type" evidence="8">
    <location>
        <begin position="260"/>
        <end position="316"/>
    </location>
</feature>
<comment type="similarity">
    <text evidence="4">Belongs to the NOSIP family.</text>
</comment>
<dbReference type="PROSITE" id="PS00518">
    <property type="entry name" value="ZF_RING_1"/>
    <property type="match status" value="1"/>
</dbReference>
<gene>
    <name evidence="9" type="ORF">QR685DRAFT_515490</name>
</gene>
<dbReference type="Pfam" id="PF13445">
    <property type="entry name" value="zf-RING_UBOX"/>
    <property type="match status" value="1"/>
</dbReference>
<dbReference type="PIRSF" id="PIRSF023577">
    <property type="entry name" value="ENOS_interacting"/>
    <property type="match status" value="1"/>
</dbReference>
<evidence type="ECO:0000256" key="5">
    <source>
        <dbReference type="PROSITE-ProRule" id="PRU00175"/>
    </source>
</evidence>
<feature type="region of interest" description="Disordered" evidence="7">
    <location>
        <begin position="117"/>
        <end position="158"/>
    </location>
</feature>
<dbReference type="InterPro" id="IPR016818">
    <property type="entry name" value="NOSIP"/>
</dbReference>
<reference evidence="9 10" key="1">
    <citation type="submission" date="2023-09" db="EMBL/GenBank/DDBJ databases">
        <title>Multi-omics analysis of a traditional fermented food reveals byproduct-associated fungal strains for waste-to-food upcycling.</title>
        <authorList>
            <consortium name="Lawrence Berkeley National Laboratory"/>
            <person name="Rekdal V.M."/>
            <person name="Villalobos-Escobedo J.M."/>
            <person name="Rodriguez-Valeron N."/>
            <person name="Garcia M.O."/>
            <person name="Vasquez D.P."/>
            <person name="Damayanti I."/>
            <person name="Sorensen P.M."/>
            <person name="Baidoo E.E."/>
            <person name="De Carvalho A.C."/>
            <person name="Riley R."/>
            <person name="Lipzen A."/>
            <person name="He G."/>
            <person name="Yan M."/>
            <person name="Haridas S."/>
            <person name="Daum C."/>
            <person name="Yoshinaga Y."/>
            <person name="Ng V."/>
            <person name="Grigoriev I.V."/>
            <person name="Munk R."/>
            <person name="Nuraida L."/>
            <person name="Wijaya C.H."/>
            <person name="Morales P.-C."/>
            <person name="Keasling J.D."/>
        </authorList>
    </citation>
    <scope>NUCLEOTIDE SEQUENCE [LARGE SCALE GENOMIC DNA]</scope>
    <source>
        <strain evidence="9 10">FGSC 2613</strain>
    </source>
</reference>
<evidence type="ECO:0000256" key="4">
    <source>
        <dbReference type="PIRNR" id="PIRNR023577"/>
    </source>
</evidence>
<feature type="compositionally biased region" description="Polar residues" evidence="7">
    <location>
        <begin position="197"/>
        <end position="208"/>
    </location>
</feature>
<name>A0ABR3DM53_NEUIN</name>
<dbReference type="Gene3D" id="3.30.40.10">
    <property type="entry name" value="Zinc/RING finger domain, C3HC4 (zinc finger)"/>
    <property type="match status" value="2"/>
</dbReference>
<dbReference type="InterPro" id="IPR017907">
    <property type="entry name" value="Znf_RING_CS"/>
</dbReference>
<evidence type="ECO:0000256" key="2">
    <source>
        <dbReference type="ARBA" id="ARBA00022771"/>
    </source>
</evidence>
<keyword evidence="1" id="KW-0479">Metal-binding</keyword>
<dbReference type="InterPro" id="IPR027370">
    <property type="entry name" value="Znf-RING_euk"/>
</dbReference>
<protein>
    <recommendedName>
        <fullName evidence="8">RING-type domain-containing protein</fullName>
    </recommendedName>
</protein>
<feature type="coiled-coil region" evidence="6">
    <location>
        <begin position="71"/>
        <end position="114"/>
    </location>
</feature>
<organism evidence="9 10">
    <name type="scientific">Neurospora intermedia</name>
    <dbReference type="NCBI Taxonomy" id="5142"/>
    <lineage>
        <taxon>Eukaryota</taxon>
        <taxon>Fungi</taxon>
        <taxon>Dikarya</taxon>
        <taxon>Ascomycota</taxon>
        <taxon>Pezizomycotina</taxon>
        <taxon>Sordariomycetes</taxon>
        <taxon>Sordariomycetidae</taxon>
        <taxon>Sordariales</taxon>
        <taxon>Sordariaceae</taxon>
        <taxon>Neurospora</taxon>
    </lineage>
</organism>
<keyword evidence="4" id="KW-0539">Nucleus</keyword>
<dbReference type="Proteomes" id="UP001451303">
    <property type="component" value="Unassembled WGS sequence"/>
</dbReference>
<dbReference type="SUPFAM" id="SSF57850">
    <property type="entry name" value="RING/U-box"/>
    <property type="match status" value="2"/>
</dbReference>
<evidence type="ECO:0000256" key="3">
    <source>
        <dbReference type="ARBA" id="ARBA00022833"/>
    </source>
</evidence>
<dbReference type="PANTHER" id="PTHR13063">
    <property type="entry name" value="ENOS INTERACTING PROTEIN"/>
    <property type="match status" value="1"/>
</dbReference>
<sequence length="374" mass="41563">MSHSKRNTSRPVFTSHERQLAKAAWTASSARLSRESFLPFASCSLCLETAIDPVACLHGDIFCRECALTNILAQKKEIKRAEKLREQEEKEAAEEQARRDAEAQERAIREFELTQAGLSIQRGNGNGDGKRDITLPKTESTSTKIGDEKRIEEKRGEKRKFSLDGDEVARIAEEERAKARRAIEDEKASKPKLPSFWSPSVTPSSNSKDILHDIKKKVKTQPTCPAAPEDRPHFYSLHTLVAINFTEEEDSSTKTKTRICPACKKALSNSSRATLAKPCGHVLCKNCVDKFMKPTGHHDPHAPDIDPDAIVCYVCDTELTEKKESSIKKGKEGKKEKKEKETIKPGLVELRREGTGFSAGGTNQVKKDGVGFAC</sequence>
<evidence type="ECO:0000256" key="1">
    <source>
        <dbReference type="ARBA" id="ARBA00022723"/>
    </source>
</evidence>
<keyword evidence="6" id="KW-0175">Coiled coil</keyword>
<evidence type="ECO:0000313" key="9">
    <source>
        <dbReference type="EMBL" id="KAL0472998.1"/>
    </source>
</evidence>
<evidence type="ECO:0000313" key="10">
    <source>
        <dbReference type="Proteomes" id="UP001451303"/>
    </source>
</evidence>
<dbReference type="EMBL" id="JAVLET010000002">
    <property type="protein sequence ID" value="KAL0472998.1"/>
    <property type="molecule type" value="Genomic_DNA"/>
</dbReference>
<comment type="caution">
    <text evidence="9">The sequence shown here is derived from an EMBL/GenBank/DDBJ whole genome shotgun (WGS) entry which is preliminary data.</text>
</comment>
<feature type="region of interest" description="Disordered" evidence="7">
    <location>
        <begin position="325"/>
        <end position="346"/>
    </location>
</feature>
<accession>A0ABR3DM53</accession>
<feature type="region of interest" description="Disordered" evidence="7">
    <location>
        <begin position="181"/>
        <end position="208"/>
    </location>
</feature>
<dbReference type="InterPro" id="IPR013083">
    <property type="entry name" value="Znf_RING/FYVE/PHD"/>
</dbReference>
<feature type="compositionally biased region" description="Basic and acidic residues" evidence="7">
    <location>
        <begin position="145"/>
        <end position="158"/>
    </location>
</feature>